<dbReference type="STRING" id="1798680.A3J66_02295"/>
<name>A0A1F6M1B7_9BACT</name>
<dbReference type="InterPro" id="IPR035985">
    <property type="entry name" value="Ubiquitin-activating_enz"/>
</dbReference>
<dbReference type="InterPro" id="IPR045886">
    <property type="entry name" value="ThiF/MoeB/HesA"/>
</dbReference>
<dbReference type="InterPro" id="IPR000594">
    <property type="entry name" value="ThiF_NAD_FAD-bd"/>
</dbReference>
<proteinExistence type="predicted"/>
<protein>
    <recommendedName>
        <fullName evidence="1">THIF-type NAD/FAD binding fold domain-containing protein</fullName>
    </recommendedName>
</protein>
<evidence type="ECO:0000313" key="3">
    <source>
        <dbReference type="Proteomes" id="UP000176282"/>
    </source>
</evidence>
<dbReference type="GO" id="GO:0061503">
    <property type="term" value="F:tRNA threonylcarbamoyladenosine dehydratase"/>
    <property type="evidence" value="ECO:0007669"/>
    <property type="project" value="TreeGrafter"/>
</dbReference>
<dbReference type="SUPFAM" id="SSF69572">
    <property type="entry name" value="Activating enzymes of the ubiquitin-like proteins"/>
    <property type="match status" value="1"/>
</dbReference>
<dbReference type="Gene3D" id="3.40.50.720">
    <property type="entry name" value="NAD(P)-binding Rossmann-like Domain"/>
    <property type="match status" value="1"/>
</dbReference>
<comment type="caution">
    <text evidence="2">The sequence shown here is derived from an EMBL/GenBank/DDBJ whole genome shotgun (WGS) entry which is preliminary data.</text>
</comment>
<dbReference type="GO" id="GO:0061504">
    <property type="term" value="P:cyclic threonylcarbamoyladenosine biosynthetic process"/>
    <property type="evidence" value="ECO:0007669"/>
    <property type="project" value="TreeGrafter"/>
</dbReference>
<organism evidence="2 3">
    <name type="scientific">Candidatus Magasanikbacteria bacterium RIFCSPHIGHO2_02_FULL_47_14</name>
    <dbReference type="NCBI Taxonomy" id="1798680"/>
    <lineage>
        <taxon>Bacteria</taxon>
        <taxon>Candidatus Magasanikiibacteriota</taxon>
    </lineage>
</organism>
<evidence type="ECO:0000313" key="2">
    <source>
        <dbReference type="EMBL" id="OGH65426.1"/>
    </source>
</evidence>
<sequence>MSIHKPHIFREGEYTSSDLQSFSAAHDIQEVTDIYKKQLGEYFDISHPQFLHTSDYEMQRQAYVSEHITNQDLRGSWVYYPWSRRFVHMIGEDEYCALRTNRNRDLITVEEYKTLSRKKVGIVGLSIGSTIARVVAMTGAAGSMTLAEYDTLDSTNMNRLFARVDQIGTSKVDILKQQLYEFDPYLHLNFLEGRLTPEAARQISLESDAPDIWIDAIDDIPMKIELRKIARTARIPVLMVTSLGDDVLVDIERFDLEPERPLFHGRLDDVIEEVDTTNLSEEKKHEYAVRIVGRDAVPERAIESVKKIGSELVGRPQLMSTVSVAGGIAATVVRDIFLDKTRESGRTLIRFSDFFSQTHT</sequence>
<evidence type="ECO:0000259" key="1">
    <source>
        <dbReference type="Pfam" id="PF00899"/>
    </source>
</evidence>
<dbReference type="EMBL" id="MFQB01000048">
    <property type="protein sequence ID" value="OGH65426.1"/>
    <property type="molecule type" value="Genomic_DNA"/>
</dbReference>
<accession>A0A1F6M1B7</accession>
<feature type="domain" description="THIF-type NAD/FAD binding fold" evidence="1">
    <location>
        <begin position="102"/>
        <end position="244"/>
    </location>
</feature>
<dbReference type="GO" id="GO:0008641">
    <property type="term" value="F:ubiquitin-like modifier activating enzyme activity"/>
    <property type="evidence" value="ECO:0007669"/>
    <property type="project" value="InterPro"/>
</dbReference>
<dbReference type="Proteomes" id="UP000176282">
    <property type="component" value="Unassembled WGS sequence"/>
</dbReference>
<dbReference type="PANTHER" id="PTHR43267:SF3">
    <property type="entry name" value="THIF PROTEIN"/>
    <property type="match status" value="1"/>
</dbReference>
<dbReference type="AlphaFoldDB" id="A0A1F6M1B7"/>
<dbReference type="Pfam" id="PF00899">
    <property type="entry name" value="ThiF"/>
    <property type="match status" value="1"/>
</dbReference>
<gene>
    <name evidence="2" type="ORF">A3J66_02295</name>
</gene>
<dbReference type="PANTHER" id="PTHR43267">
    <property type="entry name" value="TRNA THREONYLCARBAMOYLADENOSINE DEHYDRATASE"/>
    <property type="match status" value="1"/>
</dbReference>
<reference evidence="2 3" key="1">
    <citation type="journal article" date="2016" name="Nat. Commun.">
        <title>Thousands of microbial genomes shed light on interconnected biogeochemical processes in an aquifer system.</title>
        <authorList>
            <person name="Anantharaman K."/>
            <person name="Brown C.T."/>
            <person name="Hug L.A."/>
            <person name="Sharon I."/>
            <person name="Castelle C.J."/>
            <person name="Probst A.J."/>
            <person name="Thomas B.C."/>
            <person name="Singh A."/>
            <person name="Wilkins M.J."/>
            <person name="Karaoz U."/>
            <person name="Brodie E.L."/>
            <person name="Williams K.H."/>
            <person name="Hubbard S.S."/>
            <person name="Banfield J.F."/>
        </authorList>
    </citation>
    <scope>NUCLEOTIDE SEQUENCE [LARGE SCALE GENOMIC DNA]</scope>
</reference>